<dbReference type="RefSeq" id="WP_151673143.1">
    <property type="nucleotide sequence ID" value="NZ_BKCG01000002.1"/>
</dbReference>
<name>A0A5J4IW17_9FLAO</name>
<dbReference type="OrthoDB" id="9813075at2"/>
<proteinExistence type="predicted"/>
<comment type="caution">
    <text evidence="2">The sequence shown here is derived from an EMBL/GenBank/DDBJ whole genome shotgun (WGS) entry which is preliminary data.</text>
</comment>
<gene>
    <name evidence="2" type="ORF">ULMA_11740</name>
</gene>
<keyword evidence="1" id="KW-0732">Signal</keyword>
<dbReference type="EMBL" id="BKCG01000002">
    <property type="protein sequence ID" value="GER59066.1"/>
    <property type="molecule type" value="Genomic_DNA"/>
</dbReference>
<evidence type="ECO:0000313" key="2">
    <source>
        <dbReference type="EMBL" id="GER59066.1"/>
    </source>
</evidence>
<feature type="signal peptide" evidence="1">
    <location>
        <begin position="1"/>
        <end position="20"/>
    </location>
</feature>
<feature type="chain" id="PRO_5023829607" description="Metalloprotease" evidence="1">
    <location>
        <begin position="21"/>
        <end position="938"/>
    </location>
</feature>
<evidence type="ECO:0008006" key="4">
    <source>
        <dbReference type="Google" id="ProtNLM"/>
    </source>
</evidence>
<accession>A0A5J4IW17</accession>
<protein>
    <recommendedName>
        <fullName evidence="4">Metalloprotease</fullName>
    </recommendedName>
</protein>
<dbReference type="Gene3D" id="1.10.390.10">
    <property type="entry name" value="Neutral Protease Domain 2"/>
    <property type="match status" value="1"/>
</dbReference>
<reference evidence="2 3" key="1">
    <citation type="submission" date="2019-08" db="EMBL/GenBank/DDBJ databases">
        <title>Draft genome sequence of Ulvibacter marinus type strain NBRC 109484.</title>
        <authorList>
            <person name="Kawano K."/>
            <person name="Ushijima N."/>
            <person name="Kihara M."/>
            <person name="Itoh H."/>
        </authorList>
    </citation>
    <scope>NUCLEOTIDE SEQUENCE [LARGE SCALE GENOMIC DNA]</scope>
    <source>
        <strain evidence="2 3">NBRC 109484</strain>
    </source>
</reference>
<dbReference type="Proteomes" id="UP000326509">
    <property type="component" value="Unassembled WGS sequence"/>
</dbReference>
<evidence type="ECO:0000256" key="1">
    <source>
        <dbReference type="SAM" id="SignalP"/>
    </source>
</evidence>
<dbReference type="AlphaFoldDB" id="A0A5J4IW17"/>
<evidence type="ECO:0000313" key="3">
    <source>
        <dbReference type="Proteomes" id="UP000326509"/>
    </source>
</evidence>
<dbReference type="InterPro" id="IPR027268">
    <property type="entry name" value="Peptidase_M4/M1_CTD_sf"/>
</dbReference>
<keyword evidence="3" id="KW-1185">Reference proteome</keyword>
<organism evidence="2 3">
    <name type="scientific">Patiriisocius marinus</name>
    <dbReference type="NCBI Taxonomy" id="1397112"/>
    <lineage>
        <taxon>Bacteria</taxon>
        <taxon>Pseudomonadati</taxon>
        <taxon>Bacteroidota</taxon>
        <taxon>Flavobacteriia</taxon>
        <taxon>Flavobacteriales</taxon>
        <taxon>Flavobacteriaceae</taxon>
        <taxon>Patiriisocius</taxon>
    </lineage>
</organism>
<sequence length="938" mass="109105">MIKINYILTLLLVCAINLNAQHDITIEASLDPENHILTIAQQVAFKNNTEVILDTLYFNDWANSFSNKKTPLGIRFAENYDSKFHFENDAKRGRTDILSVTGKNNQVLNTSHGTAVDILKVVPSTPLKPGDTYIIKFNYTVKVADDKFTGYGVDNDGNYKLRYWYLSPAVYNNGWQAYSNKNVEDLYLNPSNFRIKITAPTKFIPASNLNEVHYETLNGFNTFTFEGKDRVKATLFLSVAKRFESIITDKVEVVTNIYQRKVIPENRALLTDRVVHFLDSKLGKYPHEKIIVSDEDNRNNPVYGLNQLPNFLSPFPNGFEYDLAQLKTMSREYLENTLLLHPRNDSWLIGAIQINLMIQYVDTYYPNMKILGSLSNFWIINWAHVSDLEFNDQYSLLYLNMARNNIHQSLATPKDSLIKFNKNIANSYYGGKGLEYLDDFLTDSSLNQSIKTFYERYSLKPVTSSDFKNVIEETSDLPVDWFFNDYVKERSTVDFKLKKVKKKGDSLELKILNKRNTKLPVSIYASSKNDSLLFKNWTLPIDSIAIVRIPAEGVKKIELNQEGHITEFNRRNNTKRIGGILNRPVQFRLFQDAQDHRYNQLFFMPIFEYNLYDGFTTGMKLYNKTLLPKQIHYKLEPQFGYRSKKIIGNGNIQFTDQKEHGKLNAMRYGVSGSYYSYDENLFYRRLTPYITFAFRNEDLRNNEKQYINLRNVNVYRDENPNDPNQEPNYSVFNASYVYNNPNLINYYRGVVDYQISSKFSKISATFDYRKLFVNNRQLNVRAFAGVFLFNDSREGEDFFSYSLDRPTDYLFDYTYYGRSEDTGIFSQQLIVAEGGFKSQLEPSFANNWITTVNASTTIWRWILAYGDVGLVNNTQSGTKAVFDTGIRVNLVQDYFELYFPMYSSLGWEPGMPNYDEKIRFTITLSPKTLLGLFTREWY</sequence>